<proteinExistence type="inferred from homology"/>
<dbReference type="EMBL" id="CACRSS010000016">
    <property type="protein sequence ID" value="VYT07380.1"/>
    <property type="molecule type" value="Genomic_DNA"/>
</dbReference>
<dbReference type="RefSeq" id="WP_243759981.1">
    <property type="nucleotide sequence ID" value="NZ_CACRSS010000016.1"/>
</dbReference>
<comment type="similarity">
    <text evidence="1">Belongs to the bacterial sugar transferase family.</text>
</comment>
<name>A0A6N2TNH0_9BACT</name>
<feature type="domain" description="Bacterial sugar transferase" evidence="2">
    <location>
        <begin position="8"/>
        <end position="182"/>
    </location>
</feature>
<dbReference type="AlphaFoldDB" id="A0A6N2TNH0"/>
<reference evidence="3" key="1">
    <citation type="submission" date="2019-11" db="EMBL/GenBank/DDBJ databases">
        <authorList>
            <person name="Feng L."/>
        </authorList>
    </citation>
    <scope>NUCLEOTIDE SEQUENCE</scope>
    <source>
        <strain evidence="3">AMuciniphilaLFYP55</strain>
    </source>
</reference>
<dbReference type="PANTHER" id="PTHR30576">
    <property type="entry name" value="COLANIC BIOSYNTHESIS UDP-GLUCOSE LIPID CARRIER TRANSFERASE"/>
    <property type="match status" value="1"/>
</dbReference>
<sequence length="203" mass="22788">MIYGNCIKRVLDFSAALIVLAVLLVPFLALAALLAAANRGTPFFRQTRPGRHGKLFRIVKFKTMTDEKDDRGELLPDERRLTRAGRLVRSLSLDELPQLFNVLAGQMSFIGPRPLLPEYLPLYSAEQARRHDVRPGITGWAQVNGRNSIGWDRKFELDVWYVDHLSLLLDARIILLTLAKVVQRQGISGEGCATMEKFTGSGK</sequence>
<dbReference type="PANTHER" id="PTHR30576:SF8">
    <property type="entry name" value="UNDECAPRENYL-PHOSPHATE GALACTOSE PHOSPHOTRANSFERASE"/>
    <property type="match status" value="1"/>
</dbReference>
<accession>A0A6N2TNH0</accession>
<protein>
    <submittedName>
        <fullName evidence="3">Undecaprenyl phosphate N,N'-diacetylbacillosamine 1-phosphate transferase</fullName>
        <ecNumber evidence="3">2.7.8.36</ecNumber>
    </submittedName>
</protein>
<evidence type="ECO:0000259" key="2">
    <source>
        <dbReference type="Pfam" id="PF02397"/>
    </source>
</evidence>
<dbReference type="GO" id="GO:0102334">
    <property type="term" value="F:N,N'-diacetylbacilliosaminyl-1-phosphate transferase activity"/>
    <property type="evidence" value="ECO:0007669"/>
    <property type="project" value="UniProtKB-EC"/>
</dbReference>
<organism evidence="3">
    <name type="scientific">Akkermansia muciniphila</name>
    <dbReference type="NCBI Taxonomy" id="239935"/>
    <lineage>
        <taxon>Bacteria</taxon>
        <taxon>Pseudomonadati</taxon>
        <taxon>Verrucomicrobiota</taxon>
        <taxon>Verrucomicrobiia</taxon>
        <taxon>Verrucomicrobiales</taxon>
        <taxon>Akkermansiaceae</taxon>
        <taxon>Akkermansia</taxon>
    </lineage>
</organism>
<dbReference type="InterPro" id="IPR003362">
    <property type="entry name" value="Bact_transf"/>
</dbReference>
<keyword evidence="3" id="KW-0808">Transferase</keyword>
<evidence type="ECO:0000313" key="3">
    <source>
        <dbReference type="EMBL" id="VYT07380.1"/>
    </source>
</evidence>
<gene>
    <name evidence="3" type="primary">pglC_1</name>
    <name evidence="3" type="ORF">AMLFYP55_00510</name>
</gene>
<evidence type="ECO:0000256" key="1">
    <source>
        <dbReference type="ARBA" id="ARBA00006464"/>
    </source>
</evidence>
<dbReference type="Pfam" id="PF02397">
    <property type="entry name" value="Bac_transf"/>
    <property type="match status" value="1"/>
</dbReference>
<dbReference type="EC" id="2.7.8.36" evidence="3"/>